<evidence type="ECO:0000313" key="1">
    <source>
        <dbReference type="EMBL" id="NJC69969.1"/>
    </source>
</evidence>
<evidence type="ECO:0000313" key="2">
    <source>
        <dbReference type="Proteomes" id="UP000722989"/>
    </source>
</evidence>
<dbReference type="EMBL" id="JAATVY010000004">
    <property type="protein sequence ID" value="NJC69969.1"/>
    <property type="molecule type" value="Genomic_DNA"/>
</dbReference>
<comment type="caution">
    <text evidence="1">The sequence shown here is derived from an EMBL/GenBank/DDBJ whole genome shotgun (WGS) entry which is preliminary data.</text>
</comment>
<keyword evidence="2" id="KW-1185">Reference proteome</keyword>
<proteinExistence type="predicted"/>
<evidence type="ECO:0008006" key="3">
    <source>
        <dbReference type="Google" id="ProtNLM"/>
    </source>
</evidence>
<dbReference type="RefSeq" id="WP_167924826.1">
    <property type="nucleotide sequence ID" value="NZ_JAATVY010000004.1"/>
</dbReference>
<dbReference type="Proteomes" id="UP000722989">
    <property type="component" value="Unassembled WGS sequence"/>
</dbReference>
<reference evidence="1 2" key="1">
    <citation type="submission" date="2020-03" db="EMBL/GenBank/DDBJ databases">
        <title>WGS of the type strain of Planosporangium spp.</title>
        <authorList>
            <person name="Thawai C."/>
        </authorList>
    </citation>
    <scope>NUCLEOTIDE SEQUENCE [LARGE SCALE GENOMIC DNA]</scope>
    <source>
        <strain evidence="1 2">TBRC 5610</strain>
    </source>
</reference>
<organism evidence="1 2">
    <name type="scientific">Planosporangium thailandense</name>
    <dbReference type="NCBI Taxonomy" id="765197"/>
    <lineage>
        <taxon>Bacteria</taxon>
        <taxon>Bacillati</taxon>
        <taxon>Actinomycetota</taxon>
        <taxon>Actinomycetes</taxon>
        <taxon>Micromonosporales</taxon>
        <taxon>Micromonosporaceae</taxon>
        <taxon>Planosporangium</taxon>
    </lineage>
</organism>
<name>A0ABX0XXJ1_9ACTN</name>
<sequence>MNSLRLEFDHVGITCHEPQEDETWVEATRVWVTNPRQHPQSLEFLRYEPDSPVTGPVRERPHIAYRVPKGTLEALLEAADEVLLEPWEAQKDVVRVAFALKDGAVIEYMEYMGDPNQWFPAERNEL</sequence>
<accession>A0ABX0XXJ1</accession>
<protein>
    <recommendedName>
        <fullName evidence="3">VOC domain-containing protein</fullName>
    </recommendedName>
</protein>
<gene>
    <name evidence="1" type="ORF">HC031_09625</name>
</gene>